<dbReference type="AlphaFoldDB" id="A0A0C9SQL8"/>
<dbReference type="InterPro" id="IPR024652">
    <property type="entry name" value="Trichodiene_synth"/>
</dbReference>
<reference evidence="3 4" key="1">
    <citation type="submission" date="2014-06" db="EMBL/GenBank/DDBJ databases">
        <title>Evolutionary Origins and Diversification of the Mycorrhizal Mutualists.</title>
        <authorList>
            <consortium name="DOE Joint Genome Institute"/>
            <consortium name="Mycorrhizal Genomics Consortium"/>
            <person name="Kohler A."/>
            <person name="Kuo A."/>
            <person name="Nagy L.G."/>
            <person name="Floudas D."/>
            <person name="Copeland A."/>
            <person name="Barry K.W."/>
            <person name="Cichocki N."/>
            <person name="Veneault-Fourrey C."/>
            <person name="LaButti K."/>
            <person name="Lindquist E.A."/>
            <person name="Lipzen A."/>
            <person name="Lundell T."/>
            <person name="Morin E."/>
            <person name="Murat C."/>
            <person name="Riley R."/>
            <person name="Ohm R."/>
            <person name="Sun H."/>
            <person name="Tunlid A."/>
            <person name="Henrissat B."/>
            <person name="Grigoriev I.V."/>
            <person name="Hibbett D.S."/>
            <person name="Martin F."/>
        </authorList>
    </citation>
    <scope>NUCLEOTIDE SEQUENCE [LARGE SCALE GENOMIC DNA]</scope>
    <source>
        <strain evidence="3 4">FD-325 SS-3</strain>
    </source>
</reference>
<keyword evidence="2" id="KW-0456">Lyase</keyword>
<sequence length="321" mass="36066">MAPSTNADEYDSISYRQAKLAPSLPARLDGTRDVIVSFLERCSIPYPHDPYDYEFDAATRADGLRRGYLMEGPKSLGPFVPGAVAMATTAYAHLPDKEGQILMCLYTTFLIYLDDVFNEDIDTVREFNERFIHREPQGDEVLDNFADLLLQIPKYFGRVVANIMITSTLNLVTALLLEYETQGMALGSGAQGYPTFSRVMSGASETYALWMFPPELPLRSYIQALPELMIFINNGNDILSFYKEELAGEVVNRVSFIADSRDISKNEALRLLEDEAVAAHDRVVQILAPHKGASEAFQHFKHGYVGFHALAKRYKLDELNL</sequence>
<dbReference type="Gene3D" id="1.10.600.10">
    <property type="entry name" value="Farnesyl Diphosphate Synthase"/>
    <property type="match status" value="1"/>
</dbReference>
<dbReference type="Proteomes" id="UP000053263">
    <property type="component" value="Unassembled WGS sequence"/>
</dbReference>
<dbReference type="HOGENOM" id="CLU_052212_0_2_1"/>
<evidence type="ECO:0000256" key="2">
    <source>
        <dbReference type="ARBA" id="ARBA00023239"/>
    </source>
</evidence>
<accession>A0A0C9SQL8</accession>
<dbReference type="SUPFAM" id="SSF48576">
    <property type="entry name" value="Terpenoid synthases"/>
    <property type="match status" value="1"/>
</dbReference>
<dbReference type="SFLD" id="SFLDS00005">
    <property type="entry name" value="Isoprenoid_Synthase_Type_I"/>
    <property type="match status" value="1"/>
</dbReference>
<dbReference type="InterPro" id="IPR008949">
    <property type="entry name" value="Isoprenoid_synthase_dom_sf"/>
</dbReference>
<protein>
    <recommendedName>
        <fullName evidence="5">Terpenoid synthase</fullName>
    </recommendedName>
</protein>
<dbReference type="SFLD" id="SFLDG01021">
    <property type="entry name" value="Trichodiene_Synthase_Like"/>
    <property type="match status" value="1"/>
</dbReference>
<dbReference type="GO" id="GO:0016838">
    <property type="term" value="F:carbon-oxygen lyase activity, acting on phosphates"/>
    <property type="evidence" value="ECO:0007669"/>
    <property type="project" value="InterPro"/>
</dbReference>
<dbReference type="OrthoDB" id="2998174at2759"/>
<evidence type="ECO:0008006" key="5">
    <source>
        <dbReference type="Google" id="ProtNLM"/>
    </source>
</evidence>
<name>A0A0C9SQL8_PLICR</name>
<evidence type="ECO:0000256" key="1">
    <source>
        <dbReference type="ARBA" id="ARBA00007946"/>
    </source>
</evidence>
<gene>
    <name evidence="3" type="ORF">PLICRDRAFT_179951</name>
</gene>
<dbReference type="EMBL" id="KN832573">
    <property type="protein sequence ID" value="KII83917.1"/>
    <property type="molecule type" value="Genomic_DNA"/>
</dbReference>
<comment type="similarity">
    <text evidence="1">Belongs to the trichodiene synthase family.</text>
</comment>
<keyword evidence="4" id="KW-1185">Reference proteome</keyword>
<evidence type="ECO:0000313" key="4">
    <source>
        <dbReference type="Proteomes" id="UP000053263"/>
    </source>
</evidence>
<dbReference type="Pfam" id="PF06330">
    <property type="entry name" value="TRI5"/>
    <property type="match status" value="1"/>
</dbReference>
<evidence type="ECO:0000313" key="3">
    <source>
        <dbReference type="EMBL" id="KII83917.1"/>
    </source>
</evidence>
<proteinExistence type="inferred from homology"/>
<organism evidence="3 4">
    <name type="scientific">Plicaturopsis crispa FD-325 SS-3</name>
    <dbReference type="NCBI Taxonomy" id="944288"/>
    <lineage>
        <taxon>Eukaryota</taxon>
        <taxon>Fungi</taxon>
        <taxon>Dikarya</taxon>
        <taxon>Basidiomycota</taxon>
        <taxon>Agaricomycotina</taxon>
        <taxon>Agaricomycetes</taxon>
        <taxon>Agaricomycetidae</taxon>
        <taxon>Amylocorticiales</taxon>
        <taxon>Amylocorticiaceae</taxon>
        <taxon>Plicatura</taxon>
        <taxon>Plicaturopsis crispa</taxon>
    </lineage>
</organism>